<evidence type="ECO:0000256" key="2">
    <source>
        <dbReference type="ARBA" id="ARBA00022837"/>
    </source>
</evidence>
<dbReference type="SMART" id="SM00027">
    <property type="entry name" value="EH"/>
    <property type="match status" value="2"/>
</dbReference>
<dbReference type="InterPro" id="IPR000261">
    <property type="entry name" value="EH_dom"/>
</dbReference>
<dbReference type="Proteomes" id="UP000265000">
    <property type="component" value="Unplaced"/>
</dbReference>
<feature type="domain" description="EH" evidence="5">
    <location>
        <begin position="129"/>
        <end position="176"/>
    </location>
</feature>
<dbReference type="Pfam" id="PF12763">
    <property type="entry name" value="EH"/>
    <property type="match status" value="1"/>
</dbReference>
<dbReference type="Ensembl" id="ENSFHET00000015875.1">
    <property type="protein sequence ID" value="ENSFHEP00000021290.1"/>
    <property type="gene ID" value="ENSFHEG00000000925.1"/>
</dbReference>
<evidence type="ECO:0000313" key="7">
    <source>
        <dbReference type="Ensembl" id="ENSFHEP00000021290.1"/>
    </source>
</evidence>
<dbReference type="GO" id="GO:0005509">
    <property type="term" value="F:calcium ion binding"/>
    <property type="evidence" value="ECO:0007669"/>
    <property type="project" value="InterPro"/>
</dbReference>
<dbReference type="AlphaFoldDB" id="A0A3Q2TWC1"/>
<feature type="region of interest" description="Disordered" evidence="4">
    <location>
        <begin position="67"/>
        <end position="111"/>
    </location>
</feature>
<dbReference type="STRING" id="8078.ENSFHEP00000021290"/>
<dbReference type="PANTHER" id="PTHR11216:SF69">
    <property type="entry name" value="EPIDERMAL GROWTH FACTOR RECEPTOR SUBSTRATE 15-LIKE 1"/>
    <property type="match status" value="1"/>
</dbReference>
<keyword evidence="8" id="KW-1185">Reference proteome</keyword>
<dbReference type="GO" id="GO:0005886">
    <property type="term" value="C:plasma membrane"/>
    <property type="evidence" value="ECO:0007669"/>
    <property type="project" value="TreeGrafter"/>
</dbReference>
<protein>
    <submittedName>
        <fullName evidence="7">Epidermal growth factor receptor pathway substrate 15 like 1</fullName>
    </submittedName>
</protein>
<evidence type="ECO:0000259" key="5">
    <source>
        <dbReference type="PROSITE" id="PS50031"/>
    </source>
</evidence>
<dbReference type="SUPFAM" id="SSF57997">
    <property type="entry name" value="Tropomyosin"/>
    <property type="match status" value="1"/>
</dbReference>
<accession>A0A3Q2TWC1</accession>
<dbReference type="InterPro" id="IPR011992">
    <property type="entry name" value="EF-hand-dom_pair"/>
</dbReference>
<feature type="compositionally biased region" description="Pro residues" evidence="4">
    <location>
        <begin position="72"/>
        <end position="81"/>
    </location>
</feature>
<feature type="compositionally biased region" description="Polar residues" evidence="4">
    <location>
        <begin position="86"/>
        <end position="111"/>
    </location>
</feature>
<dbReference type="InterPro" id="IPR002048">
    <property type="entry name" value="EF_hand_dom"/>
</dbReference>
<dbReference type="CDD" id="cd00052">
    <property type="entry name" value="EH"/>
    <property type="match status" value="1"/>
</dbReference>
<feature type="domain" description="EH" evidence="5">
    <location>
        <begin position="1"/>
        <end position="61"/>
    </location>
</feature>
<evidence type="ECO:0000256" key="1">
    <source>
        <dbReference type="ARBA" id="ARBA00022723"/>
    </source>
</evidence>
<keyword evidence="1" id="KW-0479">Metal-binding</keyword>
<dbReference type="PROSITE" id="PS50031">
    <property type="entry name" value="EH"/>
    <property type="match status" value="2"/>
</dbReference>
<organism evidence="7 8">
    <name type="scientific">Fundulus heteroclitus</name>
    <name type="common">Killifish</name>
    <name type="synonym">Mummichog</name>
    <dbReference type="NCBI Taxonomy" id="8078"/>
    <lineage>
        <taxon>Eukaryota</taxon>
        <taxon>Metazoa</taxon>
        <taxon>Chordata</taxon>
        <taxon>Craniata</taxon>
        <taxon>Vertebrata</taxon>
        <taxon>Euteleostomi</taxon>
        <taxon>Actinopterygii</taxon>
        <taxon>Neopterygii</taxon>
        <taxon>Teleostei</taxon>
        <taxon>Neoteleostei</taxon>
        <taxon>Acanthomorphata</taxon>
        <taxon>Ovalentaria</taxon>
        <taxon>Atherinomorphae</taxon>
        <taxon>Cyprinodontiformes</taxon>
        <taxon>Fundulidae</taxon>
        <taxon>Fundulus</taxon>
    </lineage>
</organism>
<proteinExistence type="predicted"/>
<reference evidence="7" key="2">
    <citation type="submission" date="2025-09" db="UniProtKB">
        <authorList>
            <consortium name="Ensembl"/>
        </authorList>
    </citation>
    <scope>IDENTIFICATION</scope>
</reference>
<dbReference type="PROSITE" id="PS00018">
    <property type="entry name" value="EF_HAND_1"/>
    <property type="match status" value="1"/>
</dbReference>
<dbReference type="InterPro" id="IPR018247">
    <property type="entry name" value="EF_Hand_1_Ca_BS"/>
</dbReference>
<dbReference type="GeneTree" id="ENSGT00940000155438"/>
<dbReference type="PANTHER" id="PTHR11216">
    <property type="entry name" value="EH DOMAIN"/>
    <property type="match status" value="1"/>
</dbReference>
<evidence type="ECO:0000259" key="6">
    <source>
        <dbReference type="PROSITE" id="PS50222"/>
    </source>
</evidence>
<keyword evidence="2" id="KW-0106">Calcium</keyword>
<sequence>INSKLPLDVLGKVWDLSDIDKDGHLDKDEFAVAMHLVYRALEKEPIPALLPSALIPPSKRKKSLCSMIGPAPGLPASPPPLKDSLHSTPSHGSMTSLNSTGSLSPKHTLKSGQVMNSPTLIYVFQKKKSLADTRQIGKLNREQFALAMHLIHQKVSKGIDPPQALTCDMIPPSERGTPIPDSSSSVGSGEFTGIKELDDISQEIAQLQREKYSLEQDIREMEEAIRHKSAEVQEMQNDMDRETTSLQELEAHKQDAQDRLDEMEQQKHKLEDMLNEVHLKCQEESQLISTLQSQIHSQESDLQNQEEELSRAKADLDRLHQEERQLEQSLAAGKIQLETIISSLKSTQEEINQVRVGLCLYF</sequence>
<dbReference type="PROSITE" id="PS50222">
    <property type="entry name" value="EF_HAND_2"/>
    <property type="match status" value="1"/>
</dbReference>
<dbReference type="GO" id="GO:0005737">
    <property type="term" value="C:cytoplasm"/>
    <property type="evidence" value="ECO:0007669"/>
    <property type="project" value="TreeGrafter"/>
</dbReference>
<name>A0A3Q2TWC1_FUNHE</name>
<feature type="coiled-coil region" evidence="3">
    <location>
        <begin position="197"/>
        <end position="329"/>
    </location>
</feature>
<reference evidence="7" key="1">
    <citation type="submission" date="2025-08" db="UniProtKB">
        <authorList>
            <consortium name="Ensembl"/>
        </authorList>
    </citation>
    <scope>IDENTIFICATION</scope>
</reference>
<dbReference type="Gene3D" id="1.10.238.10">
    <property type="entry name" value="EF-hand"/>
    <property type="match status" value="2"/>
</dbReference>
<evidence type="ECO:0000256" key="4">
    <source>
        <dbReference type="SAM" id="MobiDB-lite"/>
    </source>
</evidence>
<dbReference type="GO" id="GO:0016197">
    <property type="term" value="P:endosomal transport"/>
    <property type="evidence" value="ECO:0007669"/>
    <property type="project" value="TreeGrafter"/>
</dbReference>
<keyword evidence="3" id="KW-0175">Coiled coil</keyword>
<dbReference type="SUPFAM" id="SSF47473">
    <property type="entry name" value="EF-hand"/>
    <property type="match status" value="2"/>
</dbReference>
<evidence type="ECO:0000313" key="8">
    <source>
        <dbReference type="Proteomes" id="UP000265000"/>
    </source>
</evidence>
<evidence type="ECO:0000256" key="3">
    <source>
        <dbReference type="SAM" id="Coils"/>
    </source>
</evidence>
<dbReference type="Gene3D" id="1.20.5.170">
    <property type="match status" value="1"/>
</dbReference>
<dbReference type="GO" id="GO:0006897">
    <property type="term" value="P:endocytosis"/>
    <property type="evidence" value="ECO:0007669"/>
    <property type="project" value="TreeGrafter"/>
</dbReference>
<feature type="domain" description="EF-hand" evidence="6">
    <location>
        <begin position="5"/>
        <end position="40"/>
    </location>
</feature>